<dbReference type="InterPro" id="IPR011074">
    <property type="entry name" value="CRAL/TRIO_N_dom"/>
</dbReference>
<evidence type="ECO:0000313" key="3">
    <source>
        <dbReference type="EMBL" id="WAR15552.1"/>
    </source>
</evidence>
<feature type="region of interest" description="Disordered" evidence="1">
    <location>
        <begin position="1"/>
        <end position="26"/>
    </location>
</feature>
<dbReference type="Gene3D" id="1.10.8.20">
    <property type="entry name" value="N-terminal domain of phosphatidylinositol transfer protein sec14p"/>
    <property type="match status" value="1"/>
</dbReference>
<proteinExistence type="predicted"/>
<dbReference type="SMART" id="SM01100">
    <property type="entry name" value="CRAL_TRIO_N"/>
    <property type="match status" value="1"/>
</dbReference>
<dbReference type="EMBL" id="CP111020">
    <property type="protein sequence ID" value="WAR15552.1"/>
    <property type="molecule type" value="Genomic_DNA"/>
</dbReference>
<feature type="domain" description="CRAL/TRIO N-terminal" evidence="2">
    <location>
        <begin position="56"/>
        <end position="81"/>
    </location>
</feature>
<keyword evidence="4" id="KW-1185">Reference proteome</keyword>
<evidence type="ECO:0000256" key="1">
    <source>
        <dbReference type="SAM" id="MobiDB-lite"/>
    </source>
</evidence>
<sequence>MASEAGDENYVSPLDEASQQKCRNELNERSPADTLIAVQTLRQWVKEQDWLKTPTGYAFLLRFLRFRKFSQLEARKALEKFWTVRTGRPEWFTGGDPADPVLNKIDLQSKTEGQAWTPAGMDMEYLKQIGMSKVYQVVTLVYDWLVWDEHVQIEGVVTVVDYDGLTMQLVTTFSNREFKKEYMEYFQFHLHGKSLVKIFEEVGYECMPDEYLPDDYEGPRLGTCADIIDEMIEDLNKPEFIKYIRDLSSGKYGVDKSRVPAQTEVVGSFRKISAD</sequence>
<name>A0ABY7F3B1_MYAAR</name>
<dbReference type="InterPro" id="IPR036865">
    <property type="entry name" value="CRAL-TRIO_dom_sf"/>
</dbReference>
<gene>
    <name evidence="3" type="ORF">MAR_005657</name>
</gene>
<accession>A0ABY7F3B1</accession>
<organism evidence="3 4">
    <name type="scientific">Mya arenaria</name>
    <name type="common">Soft-shell clam</name>
    <dbReference type="NCBI Taxonomy" id="6604"/>
    <lineage>
        <taxon>Eukaryota</taxon>
        <taxon>Metazoa</taxon>
        <taxon>Spiralia</taxon>
        <taxon>Lophotrochozoa</taxon>
        <taxon>Mollusca</taxon>
        <taxon>Bivalvia</taxon>
        <taxon>Autobranchia</taxon>
        <taxon>Heteroconchia</taxon>
        <taxon>Euheterodonta</taxon>
        <taxon>Imparidentia</taxon>
        <taxon>Neoheterodontei</taxon>
        <taxon>Myida</taxon>
        <taxon>Myoidea</taxon>
        <taxon>Myidae</taxon>
        <taxon>Mya</taxon>
    </lineage>
</organism>
<dbReference type="SUPFAM" id="SSF46938">
    <property type="entry name" value="CRAL/TRIO N-terminal domain"/>
    <property type="match status" value="1"/>
</dbReference>
<evidence type="ECO:0000259" key="2">
    <source>
        <dbReference type="SMART" id="SM01100"/>
    </source>
</evidence>
<dbReference type="InterPro" id="IPR036273">
    <property type="entry name" value="CRAL/TRIO_N_dom_sf"/>
</dbReference>
<dbReference type="SUPFAM" id="SSF52087">
    <property type="entry name" value="CRAL/TRIO domain"/>
    <property type="match status" value="1"/>
</dbReference>
<reference evidence="3" key="1">
    <citation type="submission" date="2022-11" db="EMBL/GenBank/DDBJ databases">
        <title>Centuries of genome instability and evolution in soft-shell clam transmissible cancer (bioRxiv).</title>
        <authorList>
            <person name="Hart S.F.M."/>
            <person name="Yonemitsu M.A."/>
            <person name="Giersch R.M."/>
            <person name="Beal B.F."/>
            <person name="Arriagada G."/>
            <person name="Davis B.W."/>
            <person name="Ostrander E.A."/>
            <person name="Goff S.P."/>
            <person name="Metzger M.J."/>
        </authorList>
    </citation>
    <scope>NUCLEOTIDE SEQUENCE</scope>
    <source>
        <strain evidence="3">MELC-2E11</strain>
        <tissue evidence="3">Siphon/mantle</tissue>
    </source>
</reference>
<dbReference type="Proteomes" id="UP001164746">
    <property type="component" value="Chromosome 9"/>
</dbReference>
<evidence type="ECO:0000313" key="4">
    <source>
        <dbReference type="Proteomes" id="UP001164746"/>
    </source>
</evidence>
<protein>
    <submittedName>
        <fullName evidence="3">TTPAL-like protein</fullName>
    </submittedName>
</protein>
<dbReference type="PANTHER" id="PTHR10174:SF208">
    <property type="entry name" value="CRAL-TRIO DOMAIN-CONTAINING PROTEIN DDB_G0278031"/>
    <property type="match status" value="1"/>
</dbReference>
<dbReference type="Gene3D" id="3.40.525.10">
    <property type="entry name" value="CRAL-TRIO lipid binding domain"/>
    <property type="match status" value="1"/>
</dbReference>
<dbReference type="PANTHER" id="PTHR10174">
    <property type="entry name" value="ALPHA-TOCOPHEROL TRANSFER PROTEIN-RELATED"/>
    <property type="match status" value="1"/>
</dbReference>